<evidence type="ECO:0000313" key="2">
    <source>
        <dbReference type="Proteomes" id="UP000325606"/>
    </source>
</evidence>
<dbReference type="EMBL" id="CP044222">
    <property type="protein sequence ID" value="QEW05141.1"/>
    <property type="molecule type" value="Genomic_DNA"/>
</dbReference>
<evidence type="ECO:0008006" key="3">
    <source>
        <dbReference type="Google" id="ProtNLM"/>
    </source>
</evidence>
<dbReference type="Proteomes" id="UP000325606">
    <property type="component" value="Chromosome"/>
</dbReference>
<dbReference type="KEGG" id="nik:F5I99_00730"/>
<name>A0A5J6L9U2_9GAMM</name>
<dbReference type="AlphaFoldDB" id="A0A5J6L9U2"/>
<gene>
    <name evidence="1" type="ORF">F5I99_00730</name>
</gene>
<evidence type="ECO:0000313" key="1">
    <source>
        <dbReference type="EMBL" id="QEW05141.1"/>
    </source>
</evidence>
<organism evidence="1 2">
    <name type="scientific">Nitrincola iocasae</name>
    <dbReference type="NCBI Taxonomy" id="2614693"/>
    <lineage>
        <taxon>Bacteria</taxon>
        <taxon>Pseudomonadati</taxon>
        <taxon>Pseudomonadota</taxon>
        <taxon>Gammaproteobacteria</taxon>
        <taxon>Oceanospirillales</taxon>
        <taxon>Oceanospirillaceae</taxon>
        <taxon>Nitrincola</taxon>
    </lineage>
</organism>
<sequence>MLFAYTYVPHKMEKMQRYVNYIFYQVWCRARKAGAYDLSLFDENSGLKEVMTSFAYDHTKEGDKFSTQVQAIYESFAKLSRQEIAQFKRWYQANNNIPKICANNPKTELVRYADIAVNQKALSDQLGIFFKGLYSQSLLDLVALRAKIGDIDDHYQIFMETNNAGKCPFCGINDLLGEYHSKREAYDHYLPKAIYPFNSINFKNLVPACHHCNSSYKTTKDPAYTPKDPARLVHRRAVFYPYSTAPHTIDITVELNKTDVANLTPADINLQFGPAAVNEQIETWKDVYGIEERYKAKLCGENDGKYWLIQVLDEWKEDGREPAQFIRTLTRQAQKKPFAECNFLKKPFLDACQTNGLFDVLAPVQP</sequence>
<proteinExistence type="predicted"/>
<dbReference type="CDD" id="cd00085">
    <property type="entry name" value="HNHc"/>
    <property type="match status" value="1"/>
</dbReference>
<protein>
    <recommendedName>
        <fullName evidence="3">HNH nuclease domain-containing protein</fullName>
    </recommendedName>
</protein>
<dbReference type="InterPro" id="IPR003615">
    <property type="entry name" value="HNH_nuc"/>
</dbReference>
<reference evidence="1 2" key="1">
    <citation type="submission" date="2019-09" db="EMBL/GenBank/DDBJ databases">
        <title>Nitrincola iocasae sp. nov., a bacterium isolated from the sediment collected at a cold seep field in South China Sea.</title>
        <authorList>
            <person name="Zhang H."/>
            <person name="Wang H."/>
            <person name="Li C."/>
        </authorList>
    </citation>
    <scope>NUCLEOTIDE SEQUENCE [LARGE SCALE GENOMIC DNA]</scope>
    <source>
        <strain evidence="1 2">KXZD1103</strain>
    </source>
</reference>
<dbReference type="RefSeq" id="WP_151053206.1">
    <property type="nucleotide sequence ID" value="NZ_CP044222.1"/>
</dbReference>
<accession>A0A5J6L9U2</accession>
<dbReference type="Gene3D" id="1.10.30.50">
    <property type="match status" value="1"/>
</dbReference>
<keyword evidence="2" id="KW-1185">Reference proteome</keyword>